<dbReference type="EMBL" id="CP002160">
    <property type="protein sequence ID" value="ADL52033.1"/>
    <property type="molecule type" value="Genomic_DNA"/>
</dbReference>
<evidence type="ECO:0000259" key="2">
    <source>
        <dbReference type="Pfam" id="PF25023"/>
    </source>
</evidence>
<sequence length="191" mass="22114">MKNNDKEIKYTFEDNGTDKIYYTYDSVGDLVSFNLNSVEYYYIRNVQGDIIGLFDNTGIQIVSYTYDSWGKLTNIKDQNGTDVTNSKEHVGYKNPYRYRGCRYDSETGIYYLQSRYYNPEWGRFINADALGGEVGEILTHNIFAYCVNSPVSMEDSDGFRPMFAANPSEETAEMRAYSFACMSEVNMKRYE</sequence>
<evidence type="ECO:0000313" key="4">
    <source>
        <dbReference type="Proteomes" id="UP000002730"/>
    </source>
</evidence>
<dbReference type="OrthoDB" id="1899157at2"/>
<keyword evidence="4" id="KW-1185">Reference proteome</keyword>
<dbReference type="InterPro" id="IPR022385">
    <property type="entry name" value="Rhs_assc_core"/>
</dbReference>
<name>D9SP68_CLOC7</name>
<dbReference type="RefSeq" id="WP_010076723.1">
    <property type="nucleotide sequence ID" value="NC_014393.1"/>
</dbReference>
<dbReference type="InterPro" id="IPR056823">
    <property type="entry name" value="TEN-like_YD-shell"/>
</dbReference>
<dbReference type="NCBIfam" id="TIGR03696">
    <property type="entry name" value="Rhs_assc_core"/>
    <property type="match status" value="1"/>
</dbReference>
<proteinExistence type="predicted"/>
<dbReference type="eggNOG" id="COG3209">
    <property type="taxonomic scope" value="Bacteria"/>
</dbReference>
<protein>
    <recommendedName>
        <fullName evidence="2">Teneurin-like YD-shell domain-containing protein</fullName>
    </recommendedName>
</protein>
<feature type="domain" description="Teneurin-like YD-shell" evidence="2">
    <location>
        <begin position="7"/>
        <end position="128"/>
    </location>
</feature>
<reference evidence="3 4" key="1">
    <citation type="submission" date="2010-08" db="EMBL/GenBank/DDBJ databases">
        <title>Complete sequence of Clostridium cellulovorans 743B.</title>
        <authorList>
            <consortium name="US DOE Joint Genome Institute"/>
            <person name="Lucas S."/>
            <person name="Copeland A."/>
            <person name="Lapidus A."/>
            <person name="Cheng J.-F."/>
            <person name="Bruce D."/>
            <person name="Goodwin L."/>
            <person name="Pitluck S."/>
            <person name="Chertkov O."/>
            <person name="Detter J.C."/>
            <person name="Han C."/>
            <person name="Tapia R."/>
            <person name="Land M."/>
            <person name="Hauser L."/>
            <person name="Chang Y.-J."/>
            <person name="Jeffries C."/>
            <person name="Kyrpides N."/>
            <person name="Ivanova N."/>
            <person name="Mikhailova N."/>
            <person name="Hemme C.L."/>
            <person name="Woyke T."/>
        </authorList>
    </citation>
    <scope>NUCLEOTIDE SEQUENCE [LARGE SCALE GENOMIC DNA]</scope>
    <source>
        <strain evidence="4">ATCC 35296 / DSM 3052 / OCM 3 / 743B</strain>
    </source>
</reference>
<dbReference type="PANTHER" id="PTHR32305:SF17">
    <property type="entry name" value="TRNA NUCLEASE WAPA"/>
    <property type="match status" value="1"/>
</dbReference>
<accession>D9SP68</accession>
<dbReference type="HOGENOM" id="CLU_1419249_0_0_9"/>
<dbReference type="KEGG" id="ccb:Clocel_2309"/>
<dbReference type="Gene3D" id="2.180.10.10">
    <property type="entry name" value="RHS repeat-associated core"/>
    <property type="match status" value="1"/>
</dbReference>
<dbReference type="Proteomes" id="UP000002730">
    <property type="component" value="Chromosome"/>
</dbReference>
<evidence type="ECO:0000313" key="3">
    <source>
        <dbReference type="EMBL" id="ADL52033.1"/>
    </source>
</evidence>
<keyword evidence="1" id="KW-0677">Repeat</keyword>
<dbReference type="PANTHER" id="PTHR32305">
    <property type="match status" value="1"/>
</dbReference>
<dbReference type="InterPro" id="IPR050708">
    <property type="entry name" value="T6SS_VgrG/RHS"/>
</dbReference>
<gene>
    <name evidence="3" type="ordered locus">Clocel_2309</name>
</gene>
<organism evidence="3 4">
    <name type="scientific">Clostridium cellulovorans (strain ATCC 35296 / DSM 3052 / OCM 3 / 743B)</name>
    <dbReference type="NCBI Taxonomy" id="573061"/>
    <lineage>
        <taxon>Bacteria</taxon>
        <taxon>Bacillati</taxon>
        <taxon>Bacillota</taxon>
        <taxon>Clostridia</taxon>
        <taxon>Eubacteriales</taxon>
        <taxon>Clostridiaceae</taxon>
        <taxon>Clostridium</taxon>
    </lineage>
</organism>
<dbReference type="STRING" id="573061.Clocel_2309"/>
<dbReference type="Pfam" id="PF25023">
    <property type="entry name" value="TEN_YD-shell"/>
    <property type="match status" value="1"/>
</dbReference>
<evidence type="ECO:0000256" key="1">
    <source>
        <dbReference type="ARBA" id="ARBA00022737"/>
    </source>
</evidence>
<dbReference type="AlphaFoldDB" id="D9SP68"/>